<reference evidence="1 2" key="1">
    <citation type="submission" date="2020-07" db="EMBL/GenBank/DDBJ databases">
        <title>Sequencing the genomes of 1000 actinobacteria strains.</title>
        <authorList>
            <person name="Klenk H.-P."/>
        </authorList>
    </citation>
    <scope>NUCLEOTIDE SEQUENCE [LARGE SCALE GENOMIC DNA]</scope>
    <source>
        <strain evidence="1 2">DSM 18448</strain>
    </source>
</reference>
<keyword evidence="2" id="KW-1185">Reference proteome</keyword>
<dbReference type="Proteomes" id="UP000579605">
    <property type="component" value="Unassembled WGS sequence"/>
</dbReference>
<dbReference type="EMBL" id="JACBZH010000001">
    <property type="protein sequence ID" value="NYH88224.1"/>
    <property type="molecule type" value="Genomic_DNA"/>
</dbReference>
<evidence type="ECO:0000313" key="1">
    <source>
        <dbReference type="EMBL" id="NYH88224.1"/>
    </source>
</evidence>
<dbReference type="RefSeq" id="WP_202889144.1">
    <property type="nucleotide sequence ID" value="NZ_BAAARR010000004.1"/>
</dbReference>
<accession>A0A852Z5H2</accession>
<evidence type="ECO:0000313" key="2">
    <source>
        <dbReference type="Proteomes" id="UP000579605"/>
    </source>
</evidence>
<dbReference type="AlphaFoldDB" id="A0A852Z5H2"/>
<name>A0A852Z5H2_9ACTN</name>
<sequence>MATTMRERTIAFFEVVAQRSGEQVRMQQFSWQDALTEISKASVQQRTWQGDQTFVGTVYPLAEEDHLLLHRVKSVSEWLSVMDFGTGDWRELESRAHEGYLETSVFCFVPYGNVVGVMQGSRSAPTHKSLEGWLNHLRVFPEEIVVRPLLSRAQIEKLRTAQGANKVEIRIGSDRVGMLRNKQGRLSQFLHQAQESYGDISVTMVISIPRGKARDEDREKLLSDLRDLEDVMPRAADVAKARLVYAESQGPEYSQLVEFVEHHITAKRRVPAVDEEGNSVRLQSAVRVILDVTVTHEEELRLASGVEN</sequence>
<comment type="caution">
    <text evidence="1">The sequence shown here is derived from an EMBL/GenBank/DDBJ whole genome shotgun (WGS) entry which is preliminary data.</text>
</comment>
<organism evidence="1 2">
    <name type="scientific">Actinopolymorpha rutila</name>
    <dbReference type="NCBI Taxonomy" id="446787"/>
    <lineage>
        <taxon>Bacteria</taxon>
        <taxon>Bacillati</taxon>
        <taxon>Actinomycetota</taxon>
        <taxon>Actinomycetes</taxon>
        <taxon>Propionibacteriales</taxon>
        <taxon>Actinopolymorphaceae</taxon>
        <taxon>Actinopolymorpha</taxon>
    </lineage>
</organism>
<gene>
    <name evidence="1" type="ORF">F4554_000862</name>
</gene>
<proteinExistence type="predicted"/>
<protein>
    <submittedName>
        <fullName evidence="1">Uncharacterized protein</fullName>
    </submittedName>
</protein>